<keyword evidence="10" id="KW-0865">Zymogen</keyword>
<evidence type="ECO:0000256" key="12">
    <source>
        <dbReference type="ARBA" id="ARBA00029356"/>
    </source>
</evidence>
<feature type="domain" description="Caspase family p20" evidence="18">
    <location>
        <begin position="104"/>
        <end position="226"/>
    </location>
</feature>
<evidence type="ECO:0000256" key="8">
    <source>
        <dbReference type="ARBA" id="ARBA00022807"/>
    </source>
</evidence>
<dbReference type="EC" id="3.4.22.59" evidence="14"/>
<evidence type="ECO:0000313" key="20">
    <source>
        <dbReference type="Proteomes" id="UP000606274"/>
    </source>
</evidence>
<keyword evidence="9" id="KW-0068">Autocatalytic cleavage</keyword>
<keyword evidence="7" id="KW-0378">Hydrolase</keyword>
<dbReference type="FunFam" id="3.40.50.1460:FF:000001">
    <property type="entry name" value="Caspase-3 preproprotein"/>
    <property type="match status" value="1"/>
</dbReference>
<evidence type="ECO:0000256" key="2">
    <source>
        <dbReference type="ARBA" id="ARBA00004496"/>
    </source>
</evidence>
<evidence type="ECO:0000259" key="18">
    <source>
        <dbReference type="PROSITE" id="PS50208"/>
    </source>
</evidence>
<sequence>MMAEDSDAKSYTIPAGADFLVCYSVAPGSHSSQDVECRSFYIQKLCETLKEHATTMEFTKLLTLVNLKVSQCNINMKNEMPCFTSMLSFSKTGPPMEYQMNHDRRGLALIFNHEDFANPDKKRRGTNKDRDILRDSFQDLGFEVRCHDNKKKAEVLEEISKAAAANHADADCFVCIFLSHGDEGEIEAYDKKIQIKKITDAFRGDECKSLIGKPKIFIFQACAGDKSEDPVTGMMAEDSDEEEVMEEAANIYTIPAGADFLMCYSVAPGFKAFRHTETGSFYIQDLCKLLQVDGSTMEFTELLTQVNLAVSRRTFNTFKKQMPCFTSLLTKNLYFRPKK</sequence>
<evidence type="ECO:0000259" key="17">
    <source>
        <dbReference type="PROSITE" id="PS50207"/>
    </source>
</evidence>
<gene>
    <name evidence="19" type="ORF">HF521_009015</name>
</gene>
<evidence type="ECO:0000256" key="9">
    <source>
        <dbReference type="ARBA" id="ARBA00022813"/>
    </source>
</evidence>
<dbReference type="PROSITE" id="PS01121">
    <property type="entry name" value="CASPASE_HIS"/>
    <property type="match status" value="1"/>
</dbReference>
<dbReference type="Gene3D" id="3.40.50.1460">
    <property type="match status" value="1"/>
</dbReference>
<dbReference type="PRINTS" id="PR00376">
    <property type="entry name" value="IL1BCENZYME"/>
</dbReference>
<dbReference type="InterPro" id="IPR001309">
    <property type="entry name" value="Pept_C14_p20"/>
</dbReference>
<dbReference type="GO" id="GO:0005737">
    <property type="term" value="C:cytoplasm"/>
    <property type="evidence" value="ECO:0007669"/>
    <property type="project" value="UniProtKB-SubCell"/>
</dbReference>
<evidence type="ECO:0000256" key="1">
    <source>
        <dbReference type="ARBA" id="ARBA00004123"/>
    </source>
</evidence>
<dbReference type="InterPro" id="IPR002398">
    <property type="entry name" value="Pept_C14"/>
</dbReference>
<proteinExistence type="inferred from homology"/>
<comment type="similarity">
    <text evidence="3 16">Belongs to the peptidase C14A family.</text>
</comment>
<comment type="caution">
    <text evidence="19">The sequence shown here is derived from an EMBL/GenBank/DDBJ whole genome shotgun (WGS) entry which is preliminary data.</text>
</comment>
<evidence type="ECO:0000256" key="14">
    <source>
        <dbReference type="ARBA" id="ARBA00029486"/>
    </source>
</evidence>
<dbReference type="PROSITE" id="PS50208">
    <property type="entry name" value="CASPASE_P20"/>
    <property type="match status" value="1"/>
</dbReference>
<evidence type="ECO:0000256" key="3">
    <source>
        <dbReference type="ARBA" id="ARBA00010134"/>
    </source>
</evidence>
<keyword evidence="20" id="KW-1185">Reference proteome</keyword>
<reference evidence="19" key="1">
    <citation type="submission" date="2020-08" db="EMBL/GenBank/DDBJ databases">
        <title>Chromosome-level assembly of Southern catfish (Silurus meridionalis) provides insights into visual adaptation to the nocturnal and benthic lifestyles.</title>
        <authorList>
            <person name="Zhang Y."/>
            <person name="Wang D."/>
            <person name="Peng Z."/>
        </authorList>
    </citation>
    <scope>NUCLEOTIDE SEQUENCE</scope>
    <source>
        <strain evidence="19">SWU-2019-XX</strain>
        <tissue evidence="19">Muscle</tissue>
    </source>
</reference>
<dbReference type="PANTHER" id="PTHR10454:SF206">
    <property type="entry name" value="CASPASE-6"/>
    <property type="match status" value="1"/>
</dbReference>
<dbReference type="SUPFAM" id="SSF52129">
    <property type="entry name" value="Caspase-like"/>
    <property type="match status" value="2"/>
</dbReference>
<dbReference type="AlphaFoldDB" id="A0A8T0BUP0"/>
<dbReference type="GO" id="GO:0006915">
    <property type="term" value="P:apoptotic process"/>
    <property type="evidence" value="ECO:0007669"/>
    <property type="project" value="UniProtKB-KW"/>
</dbReference>
<feature type="domain" description="Caspase family p10" evidence="17">
    <location>
        <begin position="250"/>
        <end position="337"/>
    </location>
</feature>
<dbReference type="InterPro" id="IPR015917">
    <property type="entry name" value="Pept_C14A"/>
</dbReference>
<evidence type="ECO:0000313" key="19">
    <source>
        <dbReference type="EMBL" id="KAF7710143.1"/>
    </source>
</evidence>
<dbReference type="Proteomes" id="UP000606274">
    <property type="component" value="Unassembled WGS sequence"/>
</dbReference>
<dbReference type="GO" id="GO:0005634">
    <property type="term" value="C:nucleus"/>
    <property type="evidence" value="ECO:0007669"/>
    <property type="project" value="UniProtKB-SubCell"/>
</dbReference>
<keyword evidence="6" id="KW-0053">Apoptosis</keyword>
<evidence type="ECO:0000256" key="13">
    <source>
        <dbReference type="ARBA" id="ARBA00029473"/>
    </source>
</evidence>
<dbReference type="InterPro" id="IPR016129">
    <property type="entry name" value="Caspase_his_AS"/>
</dbReference>
<dbReference type="PROSITE" id="PS50207">
    <property type="entry name" value="CASPASE_P10"/>
    <property type="match status" value="2"/>
</dbReference>
<evidence type="ECO:0000256" key="16">
    <source>
        <dbReference type="RuleBase" id="RU003971"/>
    </source>
</evidence>
<dbReference type="GO" id="GO:0004197">
    <property type="term" value="F:cysteine-type endopeptidase activity"/>
    <property type="evidence" value="ECO:0007669"/>
    <property type="project" value="InterPro"/>
</dbReference>
<protein>
    <recommendedName>
        <fullName evidence="15">Caspase-6</fullName>
        <ecNumber evidence="14">3.4.22.59</ecNumber>
    </recommendedName>
</protein>
<dbReference type="InterPro" id="IPR002138">
    <property type="entry name" value="Pept_C14_p10"/>
</dbReference>
<dbReference type="GO" id="GO:0043525">
    <property type="term" value="P:positive regulation of neuron apoptotic process"/>
    <property type="evidence" value="ECO:0007669"/>
    <property type="project" value="TreeGrafter"/>
</dbReference>
<evidence type="ECO:0000256" key="10">
    <source>
        <dbReference type="ARBA" id="ARBA00023145"/>
    </source>
</evidence>
<comment type="subcellular location">
    <subcellularLocation>
        <location evidence="2">Cytoplasm</location>
    </subcellularLocation>
    <subcellularLocation>
        <location evidence="1">Nucleus</location>
    </subcellularLocation>
</comment>
<evidence type="ECO:0000256" key="11">
    <source>
        <dbReference type="ARBA" id="ARBA00023242"/>
    </source>
</evidence>
<name>A0A8T0BUP0_SILME</name>
<dbReference type="PANTHER" id="PTHR10454">
    <property type="entry name" value="CASPASE"/>
    <property type="match status" value="1"/>
</dbReference>
<dbReference type="InterPro" id="IPR011600">
    <property type="entry name" value="Pept_C14_caspase"/>
</dbReference>
<dbReference type="Gene3D" id="3.30.70.1470">
    <property type="entry name" value="Caspase-like"/>
    <property type="match status" value="1"/>
</dbReference>
<evidence type="ECO:0000256" key="4">
    <source>
        <dbReference type="ARBA" id="ARBA00022490"/>
    </source>
</evidence>
<dbReference type="EMBL" id="JABFDY010000002">
    <property type="protein sequence ID" value="KAF7710143.1"/>
    <property type="molecule type" value="Genomic_DNA"/>
</dbReference>
<comment type="subunit">
    <text evidence="13">Heterotetramer that consists of two anti-parallel arranged heterodimers, each one formed by a 18 kDa (Caspase-6 subunit p18) and a 11 kDa (Caspase-6 subunit p11) subunit.</text>
</comment>
<keyword evidence="8" id="KW-0788">Thiol protease</keyword>
<dbReference type="SMART" id="SM00115">
    <property type="entry name" value="CASc"/>
    <property type="match status" value="1"/>
</dbReference>
<accession>A0A8T0BUP0</accession>
<dbReference type="CDD" id="cd00032">
    <property type="entry name" value="CASc"/>
    <property type="match status" value="1"/>
</dbReference>
<evidence type="ECO:0000256" key="6">
    <source>
        <dbReference type="ARBA" id="ARBA00022703"/>
    </source>
</evidence>
<keyword evidence="5" id="KW-0645">Protease</keyword>
<evidence type="ECO:0000256" key="5">
    <source>
        <dbReference type="ARBA" id="ARBA00022670"/>
    </source>
</evidence>
<evidence type="ECO:0000256" key="7">
    <source>
        <dbReference type="ARBA" id="ARBA00022801"/>
    </source>
</evidence>
<keyword evidence="4" id="KW-0963">Cytoplasm</keyword>
<feature type="domain" description="Caspase family p10" evidence="17">
    <location>
        <begin position="9"/>
        <end position="88"/>
    </location>
</feature>
<dbReference type="GO" id="GO:0006508">
    <property type="term" value="P:proteolysis"/>
    <property type="evidence" value="ECO:0007669"/>
    <property type="project" value="UniProtKB-KW"/>
</dbReference>
<keyword evidence="11" id="KW-0539">Nucleus</keyword>
<dbReference type="InterPro" id="IPR029030">
    <property type="entry name" value="Caspase-like_dom_sf"/>
</dbReference>
<dbReference type="Pfam" id="PF00656">
    <property type="entry name" value="Peptidase_C14"/>
    <property type="match status" value="2"/>
</dbReference>
<organism evidence="19 20">
    <name type="scientific">Silurus meridionalis</name>
    <name type="common">Southern catfish</name>
    <name type="synonym">Silurus soldatovi meridionalis</name>
    <dbReference type="NCBI Taxonomy" id="175797"/>
    <lineage>
        <taxon>Eukaryota</taxon>
        <taxon>Metazoa</taxon>
        <taxon>Chordata</taxon>
        <taxon>Craniata</taxon>
        <taxon>Vertebrata</taxon>
        <taxon>Euteleostomi</taxon>
        <taxon>Actinopterygii</taxon>
        <taxon>Neopterygii</taxon>
        <taxon>Teleostei</taxon>
        <taxon>Ostariophysi</taxon>
        <taxon>Siluriformes</taxon>
        <taxon>Siluridae</taxon>
        <taxon>Silurus</taxon>
    </lineage>
</organism>
<comment type="catalytic activity">
    <reaction evidence="12">
        <text>Strict requirement for Asp at position P1 and has a preferred cleavage sequence of Val-Glu-His-Asp-|-.</text>
        <dbReference type="EC" id="3.4.22.59"/>
    </reaction>
</comment>
<evidence type="ECO:0000256" key="15">
    <source>
        <dbReference type="ARBA" id="ARBA00029534"/>
    </source>
</evidence>